<dbReference type="CDD" id="cd19757">
    <property type="entry name" value="Bbox1"/>
    <property type="match status" value="1"/>
</dbReference>
<dbReference type="InterPro" id="IPR013083">
    <property type="entry name" value="Znf_RING/FYVE/PHD"/>
</dbReference>
<dbReference type="InterPro" id="IPR000315">
    <property type="entry name" value="Znf_B-box"/>
</dbReference>
<protein>
    <submittedName>
        <fullName evidence="8">E3 ubiquitin-protein ligase TRIM56-like</fullName>
    </submittedName>
</protein>
<dbReference type="SUPFAM" id="SSF57845">
    <property type="entry name" value="B-box zinc-binding domain"/>
    <property type="match status" value="1"/>
</dbReference>
<dbReference type="PANTHER" id="PTHR25462:SF296">
    <property type="entry name" value="MEIOTIC P26, ISOFORM F"/>
    <property type="match status" value="1"/>
</dbReference>
<organism evidence="7 8">
    <name type="scientific">Acanthaster planci</name>
    <name type="common">Crown-of-thorns starfish</name>
    <dbReference type="NCBI Taxonomy" id="133434"/>
    <lineage>
        <taxon>Eukaryota</taxon>
        <taxon>Metazoa</taxon>
        <taxon>Echinodermata</taxon>
        <taxon>Eleutherozoa</taxon>
        <taxon>Asterozoa</taxon>
        <taxon>Asteroidea</taxon>
        <taxon>Valvatacea</taxon>
        <taxon>Valvatida</taxon>
        <taxon>Acanthasteridae</taxon>
        <taxon>Acanthaster</taxon>
    </lineage>
</organism>
<dbReference type="OMA" id="RIAICHT"/>
<dbReference type="AlphaFoldDB" id="A0A8B7Z0W4"/>
<dbReference type="SUPFAM" id="SSF57850">
    <property type="entry name" value="RING/U-box"/>
    <property type="match status" value="1"/>
</dbReference>
<dbReference type="OrthoDB" id="342730at2759"/>
<dbReference type="Gene3D" id="3.30.160.60">
    <property type="entry name" value="Classic Zinc Finger"/>
    <property type="match status" value="1"/>
</dbReference>
<dbReference type="SMART" id="SM00184">
    <property type="entry name" value="RING"/>
    <property type="match status" value="2"/>
</dbReference>
<keyword evidence="2 4" id="KW-0863">Zinc-finger</keyword>
<name>A0A8B7Z0W4_ACAPL</name>
<evidence type="ECO:0000256" key="2">
    <source>
        <dbReference type="ARBA" id="ARBA00022771"/>
    </source>
</evidence>
<dbReference type="PROSITE" id="PS50089">
    <property type="entry name" value="ZF_RING_2"/>
    <property type="match status" value="1"/>
</dbReference>
<dbReference type="InterPro" id="IPR017907">
    <property type="entry name" value="Znf_RING_CS"/>
</dbReference>
<gene>
    <name evidence="8" type="primary">LOC110983898</name>
</gene>
<evidence type="ECO:0000259" key="5">
    <source>
        <dbReference type="PROSITE" id="PS50089"/>
    </source>
</evidence>
<keyword evidence="1" id="KW-0479">Metal-binding</keyword>
<dbReference type="InterPro" id="IPR047153">
    <property type="entry name" value="TRIM45/56/19-like"/>
</dbReference>
<dbReference type="PROSITE" id="PS50119">
    <property type="entry name" value="ZF_BBOX"/>
    <property type="match status" value="2"/>
</dbReference>
<evidence type="ECO:0000259" key="6">
    <source>
        <dbReference type="PROSITE" id="PS50119"/>
    </source>
</evidence>
<dbReference type="Gene3D" id="3.30.40.10">
    <property type="entry name" value="Zinc/RING finger domain, C3HC4 (zinc finger)"/>
    <property type="match status" value="1"/>
</dbReference>
<sequence length="215" mass="24365">MAAGTTVEPVLETLSRNHLECGICKERYSQPKILACLHSFCQACLEHYHTRRYDGARKISCPLCRQEMLLPEQGVSALKTNFFITSLMADIDLQRQVAQAATTCEICQQTKAVSHRCLDCSRNICRGCLQAHRQFPDLLRHEVATLKDIREGKVALGRKRKNADEPSCEKHPGEVRRFFCETCDVLICRDCTVVDHPSSAGHCYSNRNMASHTRR</sequence>
<evidence type="ECO:0000256" key="1">
    <source>
        <dbReference type="ARBA" id="ARBA00022723"/>
    </source>
</evidence>
<evidence type="ECO:0000313" key="7">
    <source>
        <dbReference type="Proteomes" id="UP000694845"/>
    </source>
</evidence>
<accession>A0A8B7Z0W4</accession>
<keyword evidence="3" id="KW-0862">Zinc</keyword>
<keyword evidence="7" id="KW-1185">Reference proteome</keyword>
<proteinExistence type="predicted"/>
<dbReference type="SMART" id="SM00336">
    <property type="entry name" value="BBOX"/>
    <property type="match status" value="2"/>
</dbReference>
<dbReference type="KEGG" id="aplc:110983898"/>
<reference evidence="8" key="1">
    <citation type="submission" date="2025-08" db="UniProtKB">
        <authorList>
            <consortium name="RefSeq"/>
        </authorList>
    </citation>
    <scope>IDENTIFICATION</scope>
</reference>
<evidence type="ECO:0000313" key="8">
    <source>
        <dbReference type="RefSeq" id="XP_022099244.1"/>
    </source>
</evidence>
<evidence type="ECO:0000256" key="3">
    <source>
        <dbReference type="ARBA" id="ARBA00022833"/>
    </source>
</evidence>
<dbReference type="RefSeq" id="XP_022099244.1">
    <property type="nucleotide sequence ID" value="XM_022243552.1"/>
</dbReference>
<dbReference type="InterPro" id="IPR001841">
    <property type="entry name" value="Znf_RING"/>
</dbReference>
<dbReference type="GeneID" id="110983898"/>
<feature type="domain" description="B box-type" evidence="6">
    <location>
        <begin position="163"/>
        <end position="207"/>
    </location>
</feature>
<feature type="domain" description="B box-type" evidence="6">
    <location>
        <begin position="99"/>
        <end position="146"/>
    </location>
</feature>
<dbReference type="Pfam" id="PF00643">
    <property type="entry name" value="zf-B_box"/>
    <property type="match status" value="1"/>
</dbReference>
<feature type="domain" description="RING-type" evidence="5">
    <location>
        <begin position="21"/>
        <end position="65"/>
    </location>
</feature>
<dbReference type="GO" id="GO:0008270">
    <property type="term" value="F:zinc ion binding"/>
    <property type="evidence" value="ECO:0007669"/>
    <property type="project" value="UniProtKB-KW"/>
</dbReference>
<dbReference type="PROSITE" id="PS00518">
    <property type="entry name" value="ZF_RING_1"/>
    <property type="match status" value="1"/>
</dbReference>
<dbReference type="InterPro" id="IPR027370">
    <property type="entry name" value="Znf-RING_euk"/>
</dbReference>
<dbReference type="PANTHER" id="PTHR25462">
    <property type="entry name" value="BONUS, ISOFORM C-RELATED"/>
    <property type="match status" value="1"/>
</dbReference>
<dbReference type="Proteomes" id="UP000694845">
    <property type="component" value="Unplaced"/>
</dbReference>
<evidence type="ECO:0000256" key="4">
    <source>
        <dbReference type="PROSITE-ProRule" id="PRU00024"/>
    </source>
</evidence>
<dbReference type="Pfam" id="PF13445">
    <property type="entry name" value="zf-RING_UBOX"/>
    <property type="match status" value="1"/>
</dbReference>